<dbReference type="SMART" id="SM01387">
    <property type="entry name" value="Ribosomal_S15"/>
    <property type="match status" value="1"/>
</dbReference>
<proteinExistence type="inferred from homology"/>
<dbReference type="Gene3D" id="1.10.287.10">
    <property type="entry name" value="S15/NS1, RNA-binding"/>
    <property type="match status" value="1"/>
</dbReference>
<feature type="compositionally biased region" description="Polar residues" evidence="6">
    <location>
        <begin position="24"/>
        <end position="41"/>
    </location>
</feature>
<dbReference type="SUPFAM" id="SSF47060">
    <property type="entry name" value="S15/NS1 RNA-binding domain"/>
    <property type="match status" value="1"/>
</dbReference>
<keyword evidence="2" id="KW-0689">Ribosomal protein</keyword>
<name>A0A7J7CYG2_TRIWF</name>
<evidence type="ECO:0000256" key="6">
    <source>
        <dbReference type="SAM" id="MobiDB-lite"/>
    </source>
</evidence>
<comment type="similarity">
    <text evidence="1">Belongs to the universal ribosomal protein uS15 family.</text>
</comment>
<organism evidence="7 8">
    <name type="scientific">Tripterygium wilfordii</name>
    <name type="common">Thunder God vine</name>
    <dbReference type="NCBI Taxonomy" id="458696"/>
    <lineage>
        <taxon>Eukaryota</taxon>
        <taxon>Viridiplantae</taxon>
        <taxon>Streptophyta</taxon>
        <taxon>Embryophyta</taxon>
        <taxon>Tracheophyta</taxon>
        <taxon>Spermatophyta</taxon>
        <taxon>Magnoliopsida</taxon>
        <taxon>eudicotyledons</taxon>
        <taxon>Gunneridae</taxon>
        <taxon>Pentapetalae</taxon>
        <taxon>rosids</taxon>
        <taxon>fabids</taxon>
        <taxon>Celastrales</taxon>
        <taxon>Celastraceae</taxon>
        <taxon>Tripterygium</taxon>
    </lineage>
</organism>
<evidence type="ECO:0000256" key="4">
    <source>
        <dbReference type="ARBA" id="ARBA00035250"/>
    </source>
</evidence>
<dbReference type="EMBL" id="JAAARO010000012">
    <property type="protein sequence ID" value="KAF5739048.1"/>
    <property type="molecule type" value="Genomic_DNA"/>
</dbReference>
<dbReference type="InterPro" id="IPR009068">
    <property type="entry name" value="uS15_NS1_RNA-bd_sf"/>
</dbReference>
<dbReference type="GO" id="GO:0005840">
    <property type="term" value="C:ribosome"/>
    <property type="evidence" value="ECO:0007669"/>
    <property type="project" value="UniProtKB-KW"/>
</dbReference>
<dbReference type="CDD" id="cd00353">
    <property type="entry name" value="Ribosomal_S15p_S13e"/>
    <property type="match status" value="1"/>
</dbReference>
<dbReference type="GO" id="GO:0003735">
    <property type="term" value="F:structural constituent of ribosome"/>
    <property type="evidence" value="ECO:0007669"/>
    <property type="project" value="InterPro"/>
</dbReference>
<dbReference type="GO" id="GO:0006412">
    <property type="term" value="P:translation"/>
    <property type="evidence" value="ECO:0007669"/>
    <property type="project" value="InterPro"/>
</dbReference>
<evidence type="ECO:0000256" key="2">
    <source>
        <dbReference type="ARBA" id="ARBA00022980"/>
    </source>
</evidence>
<evidence type="ECO:0000313" key="7">
    <source>
        <dbReference type="EMBL" id="KAF5739048.1"/>
    </source>
</evidence>
<dbReference type="AlphaFoldDB" id="A0A7J7CYG2"/>
<dbReference type="InParanoid" id="A0A7J7CYG2"/>
<dbReference type="FunCoup" id="A0A7J7CYG2">
    <property type="interactions" value="1959"/>
</dbReference>
<dbReference type="NCBIfam" id="TIGR00952">
    <property type="entry name" value="S15_bact"/>
    <property type="match status" value="1"/>
</dbReference>
<feature type="region of interest" description="Disordered" evidence="6">
    <location>
        <begin position="1"/>
        <end position="133"/>
    </location>
</feature>
<dbReference type="InterPro" id="IPR005290">
    <property type="entry name" value="Ribosomal_uS15_bac-type"/>
</dbReference>
<evidence type="ECO:0000256" key="1">
    <source>
        <dbReference type="ARBA" id="ARBA00008434"/>
    </source>
</evidence>
<dbReference type="HAMAP" id="MF_01343_B">
    <property type="entry name" value="Ribosomal_uS15_B"/>
    <property type="match status" value="1"/>
</dbReference>
<protein>
    <recommendedName>
        <fullName evidence="4">Small ribosomal subunit protein uS15c</fullName>
    </recommendedName>
    <alternativeName>
        <fullName evidence="5">30S ribosomal protein S15, chloroplastic</fullName>
    </alternativeName>
</protein>
<comment type="caution">
    <text evidence="7">The sequence shown here is derived from an EMBL/GenBank/DDBJ whole genome shotgun (WGS) entry which is preliminary data.</text>
</comment>
<accession>A0A7J7CYG2</accession>
<dbReference type="PANTHER" id="PTHR47546:SF3">
    <property type="entry name" value="30S RIBOSOMAL PROTEIN S15, CHLOROPLASTIC"/>
    <property type="match status" value="1"/>
</dbReference>
<feature type="compositionally biased region" description="Low complexity" evidence="6">
    <location>
        <begin position="42"/>
        <end position="59"/>
    </location>
</feature>
<evidence type="ECO:0000256" key="3">
    <source>
        <dbReference type="ARBA" id="ARBA00023274"/>
    </source>
</evidence>
<dbReference type="Proteomes" id="UP000593562">
    <property type="component" value="Unassembled WGS sequence"/>
</dbReference>
<feature type="compositionally biased region" description="Low complexity" evidence="6">
    <location>
        <begin position="81"/>
        <end position="98"/>
    </location>
</feature>
<keyword evidence="3" id="KW-0687">Ribonucleoprotein</keyword>
<dbReference type="OrthoDB" id="441444at2759"/>
<dbReference type="GO" id="GO:0005737">
    <property type="term" value="C:cytoplasm"/>
    <property type="evidence" value="ECO:0007669"/>
    <property type="project" value="UniProtKB-ARBA"/>
</dbReference>
<evidence type="ECO:0000313" key="8">
    <source>
        <dbReference type="Proteomes" id="UP000593562"/>
    </source>
</evidence>
<evidence type="ECO:0000256" key="5">
    <source>
        <dbReference type="ARBA" id="ARBA00035484"/>
    </source>
</evidence>
<dbReference type="Pfam" id="PF00312">
    <property type="entry name" value="Ribosomal_S15"/>
    <property type="match status" value="1"/>
</dbReference>
<feature type="compositionally biased region" description="Basic and acidic residues" evidence="6">
    <location>
        <begin position="102"/>
        <end position="115"/>
    </location>
</feature>
<reference evidence="7 8" key="1">
    <citation type="journal article" date="2020" name="Nat. Commun.">
        <title>Genome of Tripterygium wilfordii and identification of cytochrome P450 involved in triptolide biosynthesis.</title>
        <authorList>
            <person name="Tu L."/>
            <person name="Su P."/>
            <person name="Zhang Z."/>
            <person name="Gao L."/>
            <person name="Wang J."/>
            <person name="Hu T."/>
            <person name="Zhou J."/>
            <person name="Zhang Y."/>
            <person name="Zhao Y."/>
            <person name="Liu Y."/>
            <person name="Song Y."/>
            <person name="Tong Y."/>
            <person name="Lu Y."/>
            <person name="Yang J."/>
            <person name="Xu C."/>
            <person name="Jia M."/>
            <person name="Peters R.J."/>
            <person name="Huang L."/>
            <person name="Gao W."/>
        </authorList>
    </citation>
    <scope>NUCLEOTIDE SEQUENCE [LARGE SCALE GENOMIC DNA]</scope>
    <source>
        <strain evidence="8">cv. XIE 37</strain>
        <tissue evidence="7">Leaf</tissue>
    </source>
</reference>
<sequence length="463" mass="52425">MALSIARPKHRSLTNPSLVHLLPTSFSSSSNEQNDPNNNDAPQSESPTQSQSSFSSYFSDVKASLRQRHQQMENQAQNQYSRRPLPQQQQTSPLSRPSKIASLEEIKKDLSEFRRRTSVPPPTDPNASSHSQPISFQELYKRNLIVKSEAAAQGGTVSRPPKPSGVFSFEAIRQSLRQMRPNREANIERRGGDPISLDTLKNNLRLKPADGPAGIPGSTVIGGTGGLPFTVFGKEMKENKEEKGTEATGTEFVKMYKYDELGEKLRSLRPEDGVKEFNLHEFSERLVKLREIEEKEAASRASGFSFKDLRDSLNKLKTAEIEKTRKTTIQRFDILGQLDGTPDFMRHPPQEQLVEKYFHPDNMSSAEKMKIELAKVRDEFKMSESDCGSSRVQVAQLTIKIKHLSSVLHKKDKHSRKGLIAMVQKRKSILKYLRRTDWDSYCLVLDKLGLRDNTGYKNLARPQ</sequence>
<keyword evidence="8" id="KW-1185">Reference proteome</keyword>
<dbReference type="PANTHER" id="PTHR47546">
    <property type="entry name" value="S15/NS1, RNA-BINDING PROTEIN"/>
    <property type="match status" value="1"/>
</dbReference>
<dbReference type="GO" id="GO:1990904">
    <property type="term" value="C:ribonucleoprotein complex"/>
    <property type="evidence" value="ECO:0007669"/>
    <property type="project" value="UniProtKB-KW"/>
</dbReference>
<gene>
    <name evidence="7" type="ORF">HS088_TW12G00246</name>
</gene>
<dbReference type="InterPro" id="IPR000589">
    <property type="entry name" value="Ribosomal_uS15"/>
</dbReference>